<evidence type="ECO:0000256" key="5">
    <source>
        <dbReference type="ARBA" id="ARBA00022679"/>
    </source>
</evidence>
<keyword evidence="11" id="KW-1185">Reference proteome</keyword>
<evidence type="ECO:0000256" key="6">
    <source>
        <dbReference type="ARBA" id="ARBA00022692"/>
    </source>
</evidence>
<keyword evidence="5 10" id="KW-0808">Transferase</keyword>
<dbReference type="GO" id="GO:0006679">
    <property type="term" value="P:glucosylceramide biosynthetic process"/>
    <property type="evidence" value="ECO:0007669"/>
    <property type="project" value="TreeGrafter"/>
</dbReference>
<evidence type="ECO:0000256" key="3">
    <source>
        <dbReference type="ARBA" id="ARBA00004991"/>
    </source>
</evidence>
<evidence type="ECO:0000256" key="4">
    <source>
        <dbReference type="ARBA" id="ARBA00022676"/>
    </source>
</evidence>
<dbReference type="PANTHER" id="PTHR12726:SF0">
    <property type="entry name" value="CERAMIDE GLUCOSYLTRANSFERASE"/>
    <property type="match status" value="1"/>
</dbReference>
<keyword evidence="4" id="KW-0328">Glycosyltransferase</keyword>
<comment type="pathway">
    <text evidence="3">Sphingolipid metabolism.</text>
</comment>
<comment type="pathway">
    <text evidence="2">Lipid metabolism; sphingolipid metabolism.</text>
</comment>
<dbReference type="AlphaFoldDB" id="A0A1Q2SMN5"/>
<evidence type="ECO:0000256" key="1">
    <source>
        <dbReference type="ARBA" id="ARBA00004141"/>
    </source>
</evidence>
<dbReference type="KEGG" id="ntt:TAO_1020"/>
<dbReference type="InterPro" id="IPR025993">
    <property type="entry name" value="Ceramide_glucosylTrfase"/>
</dbReference>
<evidence type="ECO:0000256" key="2">
    <source>
        <dbReference type="ARBA" id="ARBA00004760"/>
    </source>
</evidence>
<evidence type="ECO:0000256" key="8">
    <source>
        <dbReference type="ARBA" id="ARBA00023136"/>
    </source>
</evidence>
<evidence type="ECO:0000313" key="11">
    <source>
        <dbReference type="Proteomes" id="UP000243679"/>
    </source>
</evidence>
<keyword evidence="7 9" id="KW-1133">Transmembrane helix</keyword>
<dbReference type="GO" id="GO:0008120">
    <property type="term" value="F:ceramide glucosyltransferase activity"/>
    <property type="evidence" value="ECO:0007669"/>
    <property type="project" value="TreeGrafter"/>
</dbReference>
<dbReference type="Gene3D" id="3.90.550.10">
    <property type="entry name" value="Spore Coat Polysaccharide Biosynthesis Protein SpsA, Chain A"/>
    <property type="match status" value="1"/>
</dbReference>
<organism evidence="10 11">
    <name type="scientific">Candidatus Nitrosoglobus terrae</name>
    <dbReference type="NCBI Taxonomy" id="1630141"/>
    <lineage>
        <taxon>Bacteria</taxon>
        <taxon>Pseudomonadati</taxon>
        <taxon>Pseudomonadota</taxon>
        <taxon>Gammaproteobacteria</taxon>
        <taxon>Chromatiales</taxon>
        <taxon>Chromatiaceae</taxon>
        <taxon>Candidatus Nitrosoglobus</taxon>
    </lineage>
</organism>
<dbReference type="EMBL" id="AP014836">
    <property type="protein sequence ID" value="BAW80390.1"/>
    <property type="molecule type" value="Genomic_DNA"/>
</dbReference>
<dbReference type="SUPFAM" id="SSF53448">
    <property type="entry name" value="Nucleotide-diphospho-sugar transferases"/>
    <property type="match status" value="1"/>
</dbReference>
<keyword evidence="6 9" id="KW-0812">Transmembrane</keyword>
<feature type="transmembrane region" description="Helical" evidence="9">
    <location>
        <begin position="182"/>
        <end position="204"/>
    </location>
</feature>
<evidence type="ECO:0000256" key="9">
    <source>
        <dbReference type="SAM" id="Phobius"/>
    </source>
</evidence>
<sequence>MYQQSKYDWIIIADSDIRVDSNYLKSIVAPFENNKIGAVTCLYLCFPIKGIASRLSTLFINGWFLPSVLIANAIQKIRYCFGPTMAIRRDVLEQMGGFNKLLSVLADDYLLGKLTFDLGYQVHLSSYLVKNIVEEPNFKRLFLHELRWARTIYSVQPIGHTFSVIVHAIPVSLLFLAVAPSYMLGLTVVSIAITIRLLMHLFIYRNLELEIRSSDILLIPLRDLLTFIVWSVSFFGRSIQWRQHNFLVKANSQLVIKD</sequence>
<dbReference type="Proteomes" id="UP000243679">
    <property type="component" value="Chromosome"/>
</dbReference>
<gene>
    <name evidence="10" type="ORF">TAO_1020</name>
</gene>
<dbReference type="InterPro" id="IPR029044">
    <property type="entry name" value="Nucleotide-diphossugar_trans"/>
</dbReference>
<dbReference type="GO" id="GO:0016020">
    <property type="term" value="C:membrane"/>
    <property type="evidence" value="ECO:0007669"/>
    <property type="project" value="UniProtKB-SubCell"/>
</dbReference>
<accession>A0A1Q2SMN5</accession>
<name>A0A1Q2SMN5_9GAMM</name>
<protein>
    <submittedName>
        <fullName evidence="10">Glycosyl transferase</fullName>
    </submittedName>
</protein>
<dbReference type="PANTHER" id="PTHR12726">
    <property type="entry name" value="CERAMIDE GLUCOSYLTRANSFERASE"/>
    <property type="match status" value="1"/>
</dbReference>
<evidence type="ECO:0000256" key="7">
    <source>
        <dbReference type="ARBA" id="ARBA00022989"/>
    </source>
</evidence>
<proteinExistence type="predicted"/>
<comment type="subcellular location">
    <subcellularLocation>
        <location evidence="1">Membrane</location>
        <topology evidence="1">Multi-pass membrane protein</topology>
    </subcellularLocation>
</comment>
<reference evidence="10 11" key="1">
    <citation type="journal article" date="2017" name="ISME J.">
        <title>An acid-tolerant ammonia-oxidizing ?-proteobacterium from soil.</title>
        <authorList>
            <person name="Hayatsu M."/>
            <person name="Tago K."/>
            <person name="Uchiyama I."/>
            <person name="Toyoda A."/>
            <person name="Wang Y."/>
            <person name="Shimomura Y."/>
            <person name="Okubo T."/>
            <person name="Kurisu F."/>
            <person name="Hirono Y."/>
            <person name="Nonaka K."/>
            <person name="Akiyama H."/>
            <person name="Itoh T."/>
            <person name="Takami H."/>
        </authorList>
    </citation>
    <scope>NUCLEOTIDE SEQUENCE [LARGE SCALE GENOMIC DNA]</scope>
    <source>
        <strain evidence="10 11">TAO100</strain>
    </source>
</reference>
<evidence type="ECO:0000313" key="10">
    <source>
        <dbReference type="EMBL" id="BAW80390.1"/>
    </source>
</evidence>
<dbReference type="Pfam" id="PF13506">
    <property type="entry name" value="Glyco_transf_21"/>
    <property type="match status" value="1"/>
</dbReference>
<keyword evidence="8 9" id="KW-0472">Membrane</keyword>